<proteinExistence type="inferred from homology"/>
<keyword evidence="4 7" id="KW-0456">Lyase</keyword>
<dbReference type="EMBL" id="UFVD01000001">
    <property type="protein sequence ID" value="SUX10299.1"/>
    <property type="molecule type" value="Genomic_DNA"/>
</dbReference>
<dbReference type="GO" id="GO:0004325">
    <property type="term" value="F:ferrochelatase activity"/>
    <property type="evidence" value="ECO:0007669"/>
    <property type="project" value="UniProtKB-UniRule"/>
</dbReference>
<keyword evidence="2 7" id="KW-0408">Iron</keyword>
<evidence type="ECO:0000256" key="2">
    <source>
        <dbReference type="ARBA" id="ARBA00023004"/>
    </source>
</evidence>
<dbReference type="HAMAP" id="MF_00323">
    <property type="entry name" value="Ferrochelatase"/>
    <property type="match status" value="1"/>
</dbReference>
<dbReference type="GeneID" id="93090926"/>
<keyword evidence="5 7" id="KW-0627">Porphyrin biosynthesis</keyword>
<comment type="pathway">
    <text evidence="7 8">Porphyrin-containing compound metabolism; protoheme biosynthesis; protoheme from protoporphyrin-IX: step 1/1.</text>
</comment>
<dbReference type="Proteomes" id="UP000254920">
    <property type="component" value="Unassembled WGS sequence"/>
</dbReference>
<dbReference type="Pfam" id="PF00762">
    <property type="entry name" value="Ferrochelatase"/>
    <property type="match status" value="1"/>
</dbReference>
<dbReference type="EC" id="4.98.1.1" evidence="7 8"/>
<keyword evidence="3 7" id="KW-0350">Heme biosynthesis</keyword>
<dbReference type="UniPathway" id="UPA00252">
    <property type="reaction ID" value="UER00325"/>
</dbReference>
<dbReference type="SUPFAM" id="SSF53800">
    <property type="entry name" value="Chelatase"/>
    <property type="match status" value="1"/>
</dbReference>
<evidence type="ECO:0000256" key="8">
    <source>
        <dbReference type="RuleBase" id="RU000607"/>
    </source>
</evidence>
<evidence type="ECO:0000256" key="4">
    <source>
        <dbReference type="ARBA" id="ARBA00023239"/>
    </source>
</evidence>
<name>A0A381DHY2_9BACT</name>
<dbReference type="InterPro" id="IPR033644">
    <property type="entry name" value="Ferrochelatase_C"/>
</dbReference>
<dbReference type="InterPro" id="IPR019772">
    <property type="entry name" value="Ferrochelatase_AS"/>
</dbReference>
<gene>
    <name evidence="7 9" type="primary">hemH</name>
    <name evidence="9" type="ORF">NCTC12475_00486</name>
</gene>
<feature type="binding site" evidence="7">
    <location>
        <position position="186"/>
    </location>
    <ligand>
        <name>Fe(2+)</name>
        <dbReference type="ChEBI" id="CHEBI:29033"/>
    </ligand>
</feature>
<comment type="catalytic activity">
    <reaction evidence="6">
        <text>Fe-coproporphyrin III + 2 H(+) = coproporphyrin III + Fe(2+)</text>
        <dbReference type="Rhea" id="RHEA:49572"/>
        <dbReference type="ChEBI" id="CHEBI:15378"/>
        <dbReference type="ChEBI" id="CHEBI:29033"/>
        <dbReference type="ChEBI" id="CHEBI:68438"/>
        <dbReference type="ChEBI" id="CHEBI:131725"/>
        <dbReference type="EC" id="4.99.1.9"/>
    </reaction>
    <physiologicalReaction direction="right-to-left" evidence="6">
        <dbReference type="Rhea" id="RHEA:49574"/>
    </physiologicalReaction>
</comment>
<evidence type="ECO:0000256" key="3">
    <source>
        <dbReference type="ARBA" id="ARBA00023133"/>
    </source>
</evidence>
<dbReference type="NCBIfam" id="TIGR00109">
    <property type="entry name" value="hemH"/>
    <property type="match status" value="1"/>
</dbReference>
<evidence type="ECO:0000313" key="10">
    <source>
        <dbReference type="Proteomes" id="UP000254920"/>
    </source>
</evidence>
<evidence type="ECO:0000256" key="7">
    <source>
        <dbReference type="HAMAP-Rule" id="MF_00323"/>
    </source>
</evidence>
<comment type="similarity">
    <text evidence="1 7 8">Belongs to the ferrochelatase family.</text>
</comment>
<keyword evidence="7 8" id="KW-0963">Cytoplasm</keyword>
<evidence type="ECO:0000256" key="1">
    <source>
        <dbReference type="ARBA" id="ARBA00007718"/>
    </source>
</evidence>
<dbReference type="GO" id="GO:0006783">
    <property type="term" value="P:heme biosynthetic process"/>
    <property type="evidence" value="ECO:0007669"/>
    <property type="project" value="UniProtKB-UniRule"/>
</dbReference>
<keyword evidence="10" id="KW-1185">Reference proteome</keyword>
<dbReference type="CDD" id="cd00419">
    <property type="entry name" value="Ferrochelatase_C"/>
    <property type="match status" value="1"/>
</dbReference>
<organism evidence="9 10">
    <name type="scientific">Campylobacter sputorum subsp. sputorum</name>
    <dbReference type="NCBI Taxonomy" id="32024"/>
    <lineage>
        <taxon>Bacteria</taxon>
        <taxon>Pseudomonadati</taxon>
        <taxon>Campylobacterota</taxon>
        <taxon>Epsilonproteobacteria</taxon>
        <taxon>Campylobacterales</taxon>
        <taxon>Campylobacteraceae</taxon>
        <taxon>Campylobacter</taxon>
    </lineage>
</organism>
<reference evidence="9 10" key="1">
    <citation type="submission" date="2018-06" db="EMBL/GenBank/DDBJ databases">
        <authorList>
            <consortium name="Pathogen Informatics"/>
            <person name="Doyle S."/>
        </authorList>
    </citation>
    <scope>NUCLEOTIDE SEQUENCE [LARGE SCALE GENOMIC DNA]</scope>
    <source>
        <strain evidence="9 10">NCTC12475</strain>
    </source>
</reference>
<dbReference type="GO" id="GO:0046872">
    <property type="term" value="F:metal ion binding"/>
    <property type="evidence" value="ECO:0007669"/>
    <property type="project" value="UniProtKB-KW"/>
</dbReference>
<sequence>MKKVLFLLNMGGPSNLDEVCVFLKNMFNDKYIISVKSNLLRKFIAYMIVSFRKKEAKKNYEMIDGKSPICDITSSLVKKLKNSDYEVDFIMNYTPPFAKDALKKYKDADEFILLPLYPHHSSTTILSSIDDVKFAMRELGLNQKITQIPYFYENNLYNDVILNLIIEKIKSKNLNPQDIVLIFSAHSLPIKIIQNGDLYEKHIQDHVCILSKKLQENGVIFKDIKLAYQSKLGPVEWLGPNIVDVMKEITHKKVIVFPIAFCIDNSETIFEIDIEYKKLSKELNYEFFDVIECPNDRDDFAKFIDTTTRNTFCL</sequence>
<comment type="subcellular location">
    <subcellularLocation>
        <location evidence="7 8">Cytoplasm</location>
    </subcellularLocation>
</comment>
<dbReference type="InterPro" id="IPR033659">
    <property type="entry name" value="Ferrochelatase_N"/>
</dbReference>
<dbReference type="PANTHER" id="PTHR11108">
    <property type="entry name" value="FERROCHELATASE"/>
    <property type="match status" value="1"/>
</dbReference>
<evidence type="ECO:0000256" key="6">
    <source>
        <dbReference type="ARBA" id="ARBA00024536"/>
    </source>
</evidence>
<keyword evidence="7" id="KW-0479">Metal-binding</keyword>
<comment type="function">
    <text evidence="7 8">Catalyzes the ferrous insertion into protoporphyrin IX.</text>
</comment>
<accession>A0A381DHY2</accession>
<dbReference type="PROSITE" id="PS00534">
    <property type="entry name" value="FERROCHELATASE"/>
    <property type="match status" value="1"/>
</dbReference>
<protein>
    <recommendedName>
        <fullName evidence="7 8">Ferrochelatase</fullName>
        <ecNumber evidence="7 8">4.98.1.1</ecNumber>
    </recommendedName>
    <alternativeName>
        <fullName evidence="7">Heme synthase</fullName>
    </alternativeName>
    <alternativeName>
        <fullName evidence="7">Protoheme ferro-lyase</fullName>
    </alternativeName>
</protein>
<evidence type="ECO:0000256" key="5">
    <source>
        <dbReference type="ARBA" id="ARBA00023244"/>
    </source>
</evidence>
<dbReference type="STRING" id="32024.GCA_000788295_00611"/>
<evidence type="ECO:0000313" key="9">
    <source>
        <dbReference type="EMBL" id="SUX10299.1"/>
    </source>
</evidence>
<feature type="binding site" evidence="7">
    <location>
        <position position="267"/>
    </location>
    <ligand>
        <name>Fe(2+)</name>
        <dbReference type="ChEBI" id="CHEBI:29033"/>
    </ligand>
</feature>
<dbReference type="OrthoDB" id="9809741at2"/>
<dbReference type="PANTHER" id="PTHR11108:SF1">
    <property type="entry name" value="FERROCHELATASE, MITOCHONDRIAL"/>
    <property type="match status" value="1"/>
</dbReference>
<dbReference type="AlphaFoldDB" id="A0A381DHY2"/>
<dbReference type="GO" id="GO:0005737">
    <property type="term" value="C:cytoplasm"/>
    <property type="evidence" value="ECO:0007669"/>
    <property type="project" value="UniProtKB-SubCell"/>
</dbReference>
<dbReference type="RefSeq" id="WP_089182726.1">
    <property type="nucleotide sequence ID" value="NZ_CP043427.1"/>
</dbReference>
<comment type="catalytic activity">
    <reaction evidence="7 8">
        <text>heme b + 2 H(+) = protoporphyrin IX + Fe(2+)</text>
        <dbReference type="Rhea" id="RHEA:22584"/>
        <dbReference type="ChEBI" id="CHEBI:15378"/>
        <dbReference type="ChEBI" id="CHEBI:29033"/>
        <dbReference type="ChEBI" id="CHEBI:57306"/>
        <dbReference type="ChEBI" id="CHEBI:60344"/>
        <dbReference type="EC" id="4.98.1.1"/>
    </reaction>
</comment>
<dbReference type="CDD" id="cd03411">
    <property type="entry name" value="Ferrochelatase_N"/>
    <property type="match status" value="1"/>
</dbReference>
<dbReference type="InterPro" id="IPR001015">
    <property type="entry name" value="Ferrochelatase"/>
</dbReference>
<dbReference type="Gene3D" id="3.40.50.1400">
    <property type="match status" value="2"/>
</dbReference>